<gene>
    <name evidence="2" type="ORF">F2Q68_00037574</name>
</gene>
<feature type="region of interest" description="Disordered" evidence="1">
    <location>
        <begin position="1"/>
        <end position="20"/>
    </location>
</feature>
<sequence length="90" mass="9856">MVISGVASASRVDSSGDGRTRTLSTPLRMLRMQVLQSVYWNSTESNTFEDLNIRDLNRGGTLESLFVAAVATQALLSSSTLHLPPIRSFR</sequence>
<organism evidence="2 3">
    <name type="scientific">Brassica cretica</name>
    <name type="common">Mustard</name>
    <dbReference type="NCBI Taxonomy" id="69181"/>
    <lineage>
        <taxon>Eukaryota</taxon>
        <taxon>Viridiplantae</taxon>
        <taxon>Streptophyta</taxon>
        <taxon>Embryophyta</taxon>
        <taxon>Tracheophyta</taxon>
        <taxon>Spermatophyta</taxon>
        <taxon>Magnoliopsida</taxon>
        <taxon>eudicotyledons</taxon>
        <taxon>Gunneridae</taxon>
        <taxon>Pentapetalae</taxon>
        <taxon>rosids</taxon>
        <taxon>malvids</taxon>
        <taxon>Brassicales</taxon>
        <taxon>Brassicaceae</taxon>
        <taxon>Brassiceae</taxon>
        <taxon>Brassica</taxon>
    </lineage>
</organism>
<accession>A0A8S9GYY9</accession>
<evidence type="ECO:0000313" key="2">
    <source>
        <dbReference type="EMBL" id="KAF2550016.1"/>
    </source>
</evidence>
<evidence type="ECO:0000313" key="3">
    <source>
        <dbReference type="Proteomes" id="UP000712281"/>
    </source>
</evidence>
<name>A0A8S9GYY9_BRACR</name>
<dbReference type="AlphaFoldDB" id="A0A8S9GYY9"/>
<comment type="caution">
    <text evidence="2">The sequence shown here is derived from an EMBL/GenBank/DDBJ whole genome shotgun (WGS) entry which is preliminary data.</text>
</comment>
<dbReference type="EMBL" id="QGKW02001988">
    <property type="protein sequence ID" value="KAF2550016.1"/>
    <property type="molecule type" value="Genomic_DNA"/>
</dbReference>
<dbReference type="Proteomes" id="UP000712281">
    <property type="component" value="Unassembled WGS sequence"/>
</dbReference>
<evidence type="ECO:0000256" key="1">
    <source>
        <dbReference type="SAM" id="MobiDB-lite"/>
    </source>
</evidence>
<reference evidence="2" key="1">
    <citation type="submission" date="2019-12" db="EMBL/GenBank/DDBJ databases">
        <title>Genome sequencing and annotation of Brassica cretica.</title>
        <authorList>
            <person name="Studholme D.J."/>
            <person name="Sarris P.F."/>
        </authorList>
    </citation>
    <scope>NUCLEOTIDE SEQUENCE</scope>
    <source>
        <strain evidence="2">PFS-001/15</strain>
        <tissue evidence="2">Leaf</tissue>
    </source>
</reference>
<protein>
    <submittedName>
        <fullName evidence="2">Uncharacterized protein</fullName>
    </submittedName>
</protein>
<proteinExistence type="predicted"/>